<organism evidence="5">
    <name type="scientific">Desulfofervidus auxilii</name>
    <dbReference type="NCBI Taxonomy" id="1621989"/>
    <lineage>
        <taxon>Bacteria</taxon>
        <taxon>Pseudomonadati</taxon>
        <taxon>Thermodesulfobacteriota</taxon>
        <taxon>Candidatus Desulfofervidia</taxon>
        <taxon>Candidatus Desulfofervidales</taxon>
        <taxon>Candidatus Desulfofervidaceae</taxon>
        <taxon>Candidatus Desulfofervidus</taxon>
    </lineage>
</organism>
<dbReference type="GO" id="GO:0004519">
    <property type="term" value="F:endonuclease activity"/>
    <property type="evidence" value="ECO:0007669"/>
    <property type="project" value="UniProtKB-KW"/>
</dbReference>
<feature type="domain" description="Type I restriction modification DNA specificity" evidence="4">
    <location>
        <begin position="270"/>
        <end position="430"/>
    </location>
</feature>
<gene>
    <name evidence="5" type="ORF">ENJ03_00975</name>
</gene>
<keyword evidence="5" id="KW-0378">Hydrolase</keyword>
<protein>
    <submittedName>
        <fullName evidence="5">Restriction endonuclease subunit S</fullName>
    </submittedName>
</protein>
<dbReference type="Gene3D" id="3.90.220.20">
    <property type="entry name" value="DNA methylase specificity domains"/>
    <property type="match status" value="2"/>
</dbReference>
<dbReference type="EMBL" id="DRKW01000057">
    <property type="protein sequence ID" value="HEB73781.1"/>
    <property type="molecule type" value="Genomic_DNA"/>
</dbReference>
<dbReference type="InterPro" id="IPR044946">
    <property type="entry name" value="Restrct_endonuc_typeI_TRD_sf"/>
</dbReference>
<dbReference type="SUPFAM" id="SSF116734">
    <property type="entry name" value="DNA methylase specificity domain"/>
    <property type="match status" value="2"/>
</dbReference>
<evidence type="ECO:0000256" key="2">
    <source>
        <dbReference type="ARBA" id="ARBA00022747"/>
    </source>
</evidence>
<dbReference type="Pfam" id="PF01420">
    <property type="entry name" value="Methylase_S"/>
    <property type="match status" value="2"/>
</dbReference>
<evidence type="ECO:0000313" key="5">
    <source>
        <dbReference type="EMBL" id="HEB73781.1"/>
    </source>
</evidence>
<evidence type="ECO:0000256" key="1">
    <source>
        <dbReference type="ARBA" id="ARBA00010923"/>
    </source>
</evidence>
<comment type="caution">
    <text evidence="5">The sequence shown here is derived from an EMBL/GenBank/DDBJ whole genome shotgun (WGS) entry which is preliminary data.</text>
</comment>
<dbReference type="InterPro" id="IPR052021">
    <property type="entry name" value="Type-I_RS_S_subunit"/>
</dbReference>
<feature type="domain" description="Type I restriction modification DNA specificity" evidence="4">
    <location>
        <begin position="37"/>
        <end position="194"/>
    </location>
</feature>
<comment type="similarity">
    <text evidence="1">Belongs to the type-I restriction system S methylase family.</text>
</comment>
<name>A0A7V1I3H0_DESA2</name>
<dbReference type="GO" id="GO:0003677">
    <property type="term" value="F:DNA binding"/>
    <property type="evidence" value="ECO:0007669"/>
    <property type="project" value="UniProtKB-KW"/>
</dbReference>
<evidence type="ECO:0000259" key="4">
    <source>
        <dbReference type="Pfam" id="PF01420"/>
    </source>
</evidence>
<sequence length="457" mass="52299">MIISEIRYDQVIERLRFDAEHYQQDFLENEKILKRVKCVHLKDVAVFSKLRRNPENDPDKEFEYIDISNVNTFTGEITTQRLKGYQAPSRARKVVKKNDIILSTVRPNRNAVAIIPGELDNEICSTGFSVIKAKKINPWFLFAFLKTKYAINQLVRLTMASMYPAASEKDIGTIFIPIPPSNFQENIESMIKECGVKLNEANTKYKEAESLLNKILGIEEVELEVKGEKVFEARFDEIENGQRIDADFYKPIFRLSLNILRNGENRRIFSVKKLGEIAKISKGTEVGSDAYVDEGKLFLRVSNITEKGIIITDSSEFIRKNLFDELKEKYKPMPGEVLYTKDATVGIAFPVNDDFNDAIISGGIIRIKPHKDLDPYYLALALNSTLCRKQAERHSIGAVIKHYTYSKIKDLLVPIVSEVTQKDISNLIRQSFLLNKEARELLNKAKKEVEDFIEKGS</sequence>
<dbReference type="PANTHER" id="PTHR30408:SF12">
    <property type="entry name" value="TYPE I RESTRICTION ENZYME MJAVIII SPECIFICITY SUBUNIT"/>
    <property type="match status" value="1"/>
</dbReference>
<evidence type="ECO:0000256" key="3">
    <source>
        <dbReference type="ARBA" id="ARBA00023125"/>
    </source>
</evidence>
<dbReference type="AlphaFoldDB" id="A0A7V1I3H0"/>
<reference evidence="5" key="1">
    <citation type="journal article" date="2020" name="mSystems">
        <title>Genome- and Community-Level Interaction Insights into Carbon Utilization and Element Cycling Functions of Hydrothermarchaeota in Hydrothermal Sediment.</title>
        <authorList>
            <person name="Zhou Z."/>
            <person name="Liu Y."/>
            <person name="Xu W."/>
            <person name="Pan J."/>
            <person name="Luo Z.H."/>
            <person name="Li M."/>
        </authorList>
    </citation>
    <scope>NUCLEOTIDE SEQUENCE [LARGE SCALE GENOMIC DNA]</scope>
    <source>
        <strain evidence="5">HyVt-45</strain>
    </source>
</reference>
<dbReference type="Proteomes" id="UP000886268">
    <property type="component" value="Unassembled WGS sequence"/>
</dbReference>
<proteinExistence type="inferred from homology"/>
<keyword evidence="3" id="KW-0238">DNA-binding</keyword>
<keyword evidence="5" id="KW-0540">Nuclease</keyword>
<dbReference type="InterPro" id="IPR000055">
    <property type="entry name" value="Restrct_endonuc_typeI_TRD"/>
</dbReference>
<dbReference type="PANTHER" id="PTHR30408">
    <property type="entry name" value="TYPE-1 RESTRICTION ENZYME ECOKI SPECIFICITY PROTEIN"/>
    <property type="match status" value="1"/>
</dbReference>
<keyword evidence="5" id="KW-0255">Endonuclease</keyword>
<keyword evidence="2" id="KW-0680">Restriction system</keyword>
<accession>A0A7V1I3H0</accession>
<dbReference type="GO" id="GO:0009307">
    <property type="term" value="P:DNA restriction-modification system"/>
    <property type="evidence" value="ECO:0007669"/>
    <property type="project" value="UniProtKB-KW"/>
</dbReference>